<feature type="signal peptide" evidence="1">
    <location>
        <begin position="1"/>
        <end position="19"/>
    </location>
</feature>
<organism evidence="2 3">
    <name type="scientific">Roseivirga ehrenbergii (strain DSM 102268 / JCM 13514 / KCTC 12282 / NCIMB 14502 / KMM 6017)</name>
    <dbReference type="NCBI Taxonomy" id="279360"/>
    <lineage>
        <taxon>Bacteria</taxon>
        <taxon>Pseudomonadati</taxon>
        <taxon>Bacteroidota</taxon>
        <taxon>Cytophagia</taxon>
        <taxon>Cytophagales</taxon>
        <taxon>Roseivirgaceae</taxon>
        <taxon>Roseivirga</taxon>
    </lineage>
</organism>
<name>A0A150XT34_ROSEK</name>
<dbReference type="STRING" id="279360.MB14_00510"/>
<feature type="chain" id="PRO_5007575188" description="Peptidase S74 domain-containing protein" evidence="1">
    <location>
        <begin position="20"/>
        <end position="392"/>
    </location>
</feature>
<sequence>MKKIILSFLALCVANFAFAQWTTSVPNIYYTGGNVGIGTASPTALLELQNGQQQMRFLTGINTSGYMLDIGVNDNGVNFHNNSVGRGYNFTNAASDHLLTIKSNGNIGMGTTSPSAKLHLTNGSQDIRLLTGTNTSGYMLDIGVNDNGVNFHNNSVGRGYNFTNAASDHLLTIKSNGDIGIGTTSPTYGKLDVNGIIASSKLGQGDPSTNYDVGTRIALNGANVNPYAIGLGANDDDRYPMWFQTGTINGGGFEWFIGTSEKMRIDKQGNLGIGTTSPNEKLEVNGTIRSKKVKVEASPWPDFVFAPNFKLRTLNELEAYIKANQHLPEVPSAKEVEENGLDLGKMDAALLQKVEELTLYLIEMNKTQIQLIEEMEMLKKENTALKKSMKNN</sequence>
<evidence type="ECO:0000313" key="2">
    <source>
        <dbReference type="EMBL" id="KYG81910.1"/>
    </source>
</evidence>
<reference evidence="2" key="1">
    <citation type="submission" date="2016-01" db="EMBL/GenBank/DDBJ databases">
        <title>Genome sequencing of Roseivirga ehrenbergii KMM 6017.</title>
        <authorList>
            <person name="Selvaratnam C."/>
            <person name="Thevarajoo S."/>
            <person name="Goh K.M."/>
            <person name="Ee R."/>
            <person name="Chan K.-G."/>
            <person name="Chong C.S."/>
        </authorList>
    </citation>
    <scope>NUCLEOTIDE SEQUENCE [LARGE SCALE GENOMIC DNA]</scope>
    <source>
        <strain evidence="2">KMM 6017</strain>
    </source>
</reference>
<dbReference type="Proteomes" id="UP000075583">
    <property type="component" value="Unassembled WGS sequence"/>
</dbReference>
<dbReference type="RefSeq" id="WP_062587578.1">
    <property type="nucleotide sequence ID" value="NZ_LQZQ01000001.1"/>
</dbReference>
<accession>A0A150XT34</accession>
<dbReference type="OrthoDB" id="9793307at2"/>
<keyword evidence="3" id="KW-1185">Reference proteome</keyword>
<gene>
    <name evidence="2" type="ORF">MB14_00510</name>
</gene>
<proteinExistence type="predicted"/>
<comment type="caution">
    <text evidence="2">The sequence shown here is derived from an EMBL/GenBank/DDBJ whole genome shotgun (WGS) entry which is preliminary data.</text>
</comment>
<evidence type="ECO:0008006" key="4">
    <source>
        <dbReference type="Google" id="ProtNLM"/>
    </source>
</evidence>
<evidence type="ECO:0000313" key="3">
    <source>
        <dbReference type="Proteomes" id="UP000075583"/>
    </source>
</evidence>
<dbReference type="AlphaFoldDB" id="A0A150XT34"/>
<dbReference type="EMBL" id="LQZQ01000001">
    <property type="protein sequence ID" value="KYG81910.1"/>
    <property type="molecule type" value="Genomic_DNA"/>
</dbReference>
<keyword evidence="1" id="KW-0732">Signal</keyword>
<protein>
    <recommendedName>
        <fullName evidence="4">Peptidase S74 domain-containing protein</fullName>
    </recommendedName>
</protein>
<evidence type="ECO:0000256" key="1">
    <source>
        <dbReference type="SAM" id="SignalP"/>
    </source>
</evidence>